<sequence>MLTSRQKEVLYAIVRLYNRSAEPVGSRTLLRESKLEVSPATIRNDMVVLEGKGLLKKMHTSSGRVPSLDAYRQYADVLIHHHPELDLKLSEADLQSIKALTQSNNYSIFQRALLAADLLASMTHYTVTVFDQAQHIHSFQDFKLVPLDSNSYIATLVTDQGRIENDVVTLNFSLSEENIEQINQLMNQELAGLKLDEAYQRVRLSIPLMIQRIVGYQIDFTNLISKALNHAKSHQYYVSGKHNIFNLLDVNTGIDAFKELLELVDGSNQLFNLMEQASPEMEVLFSQDFLEHEVPMTFIRQAYESQGEQVAIGLFGPSTMAYERVIPLVNRVINLLKAY</sequence>
<dbReference type="Gene3D" id="3.30.390.60">
    <property type="entry name" value="Heat-inducible transcription repressor hrca homolog, domain 3"/>
    <property type="match status" value="1"/>
</dbReference>
<dbReference type="InterPro" id="IPR005104">
    <property type="entry name" value="WHTH_HrcA_DNA-bd"/>
</dbReference>
<dbReference type="Pfam" id="PF01628">
    <property type="entry name" value="HrcA"/>
    <property type="match status" value="1"/>
</dbReference>
<feature type="domain" description="Heat-inducible transcription repressor HrcA C-terminal" evidence="6">
    <location>
        <begin position="115"/>
        <end position="326"/>
    </location>
</feature>
<dbReference type="GO" id="GO:0003677">
    <property type="term" value="F:DNA binding"/>
    <property type="evidence" value="ECO:0007669"/>
    <property type="project" value="InterPro"/>
</dbReference>
<dbReference type="InterPro" id="IPR036390">
    <property type="entry name" value="WH_DNA-bd_sf"/>
</dbReference>
<keyword evidence="2 5" id="KW-0805">Transcription regulation</keyword>
<dbReference type="SUPFAM" id="SSF46785">
    <property type="entry name" value="Winged helix' DNA-binding domain"/>
    <property type="match status" value="1"/>
</dbReference>
<evidence type="ECO:0000256" key="3">
    <source>
        <dbReference type="ARBA" id="ARBA00023016"/>
    </source>
</evidence>
<dbReference type="PANTHER" id="PTHR34824">
    <property type="entry name" value="HEAT-INDUCIBLE TRANSCRIPTION REPRESSOR HRCA"/>
    <property type="match status" value="1"/>
</dbReference>
<dbReference type="HAMAP" id="MF_00081">
    <property type="entry name" value="HrcA"/>
    <property type="match status" value="1"/>
</dbReference>
<evidence type="ECO:0000256" key="1">
    <source>
        <dbReference type="ARBA" id="ARBA00022491"/>
    </source>
</evidence>
<evidence type="ECO:0000256" key="2">
    <source>
        <dbReference type="ARBA" id="ARBA00023015"/>
    </source>
</evidence>
<organism evidence="8 9">
    <name type="scientific">Falseniella ignava</name>
    <dbReference type="NCBI Taxonomy" id="137730"/>
    <lineage>
        <taxon>Bacteria</taxon>
        <taxon>Bacillati</taxon>
        <taxon>Bacillota</taxon>
        <taxon>Bacilli</taxon>
        <taxon>Lactobacillales</taxon>
        <taxon>Aerococcaceae</taxon>
        <taxon>Falseniella</taxon>
    </lineage>
</organism>
<dbReference type="Pfam" id="PF03444">
    <property type="entry name" value="WHD_HrcA"/>
    <property type="match status" value="1"/>
</dbReference>
<protein>
    <recommendedName>
        <fullName evidence="5">Heat-inducible transcription repressor HrcA</fullName>
    </recommendedName>
</protein>
<comment type="caution">
    <text evidence="8">The sequence shown here is derived from an EMBL/GenBank/DDBJ whole genome shotgun (WGS) entry which is preliminary data.</text>
</comment>
<reference evidence="8 9" key="1">
    <citation type="submission" date="2017-12" db="EMBL/GenBank/DDBJ databases">
        <title>Phylogenetic diversity of female urinary microbiome.</title>
        <authorList>
            <person name="Thomas-White K."/>
            <person name="Wolfe A.J."/>
        </authorList>
    </citation>
    <scope>NUCLEOTIDE SEQUENCE [LARGE SCALE GENOMIC DNA]</scope>
    <source>
        <strain evidence="8 9">UMB0898</strain>
    </source>
</reference>
<dbReference type="InterPro" id="IPR023120">
    <property type="entry name" value="WHTH_transcript_rep_HrcA_IDD"/>
</dbReference>
<keyword evidence="3 5" id="KW-0346">Stress response</keyword>
<evidence type="ECO:0000313" key="9">
    <source>
        <dbReference type="Proteomes" id="UP000234384"/>
    </source>
</evidence>
<accession>A0A2I1K479</accession>
<dbReference type="AlphaFoldDB" id="A0A2I1K479"/>
<dbReference type="EMBL" id="PKHE01000003">
    <property type="protein sequence ID" value="PKY90454.1"/>
    <property type="molecule type" value="Genomic_DNA"/>
</dbReference>
<dbReference type="InterPro" id="IPR036388">
    <property type="entry name" value="WH-like_DNA-bd_sf"/>
</dbReference>
<keyword evidence="4 5" id="KW-0804">Transcription</keyword>
<dbReference type="SUPFAM" id="SSF55781">
    <property type="entry name" value="GAF domain-like"/>
    <property type="match status" value="1"/>
</dbReference>
<dbReference type="Gene3D" id="3.30.450.40">
    <property type="match status" value="1"/>
</dbReference>
<dbReference type="NCBIfam" id="TIGR00331">
    <property type="entry name" value="hrcA"/>
    <property type="match status" value="1"/>
</dbReference>
<dbReference type="GO" id="GO:0045892">
    <property type="term" value="P:negative regulation of DNA-templated transcription"/>
    <property type="evidence" value="ECO:0007669"/>
    <property type="project" value="UniProtKB-UniRule"/>
</dbReference>
<feature type="domain" description="Winged helix-turn-helix transcription repressor HrcA DNA-binding" evidence="7">
    <location>
        <begin position="1"/>
        <end position="73"/>
    </location>
</feature>
<dbReference type="InterPro" id="IPR021153">
    <property type="entry name" value="HrcA_C"/>
</dbReference>
<dbReference type="InterPro" id="IPR029016">
    <property type="entry name" value="GAF-like_dom_sf"/>
</dbReference>
<evidence type="ECO:0000256" key="4">
    <source>
        <dbReference type="ARBA" id="ARBA00023163"/>
    </source>
</evidence>
<dbReference type="RefSeq" id="WP_101953897.1">
    <property type="nucleotide sequence ID" value="NZ_PKHE01000003.1"/>
</dbReference>
<gene>
    <name evidence="5 8" type="primary">hrcA</name>
    <name evidence="8" type="ORF">CYJ57_02165</name>
</gene>
<evidence type="ECO:0000259" key="7">
    <source>
        <dbReference type="Pfam" id="PF03444"/>
    </source>
</evidence>
<dbReference type="OrthoDB" id="9783139at2"/>
<comment type="similarity">
    <text evidence="5">Belongs to the HrcA family.</text>
</comment>
<dbReference type="Proteomes" id="UP000234384">
    <property type="component" value="Unassembled WGS sequence"/>
</dbReference>
<name>A0A2I1K479_9LACT</name>
<comment type="function">
    <text evidence="5">Negative regulator of class I heat shock genes (grpE-dnaK-dnaJ and groELS operons). Prevents heat-shock induction of these operons.</text>
</comment>
<dbReference type="PANTHER" id="PTHR34824:SF1">
    <property type="entry name" value="HEAT-INDUCIBLE TRANSCRIPTION REPRESSOR HRCA"/>
    <property type="match status" value="1"/>
</dbReference>
<dbReference type="PIRSF" id="PIRSF005485">
    <property type="entry name" value="HrcA"/>
    <property type="match status" value="1"/>
</dbReference>
<evidence type="ECO:0000313" key="8">
    <source>
        <dbReference type="EMBL" id="PKY90454.1"/>
    </source>
</evidence>
<dbReference type="Gene3D" id="1.10.10.10">
    <property type="entry name" value="Winged helix-like DNA-binding domain superfamily/Winged helix DNA-binding domain"/>
    <property type="match status" value="1"/>
</dbReference>
<evidence type="ECO:0000256" key="5">
    <source>
        <dbReference type="HAMAP-Rule" id="MF_00081"/>
    </source>
</evidence>
<keyword evidence="1 5" id="KW-0678">Repressor</keyword>
<proteinExistence type="inferred from homology"/>
<dbReference type="InterPro" id="IPR002571">
    <property type="entry name" value="HrcA"/>
</dbReference>
<evidence type="ECO:0000259" key="6">
    <source>
        <dbReference type="Pfam" id="PF01628"/>
    </source>
</evidence>